<reference evidence="1 2" key="1">
    <citation type="submission" date="2022-12" db="EMBL/GenBank/DDBJ databases">
        <title>Microbacterium terricola strain KV-448 chromosome, complete genome.</title>
        <authorList>
            <person name="Oshima T."/>
            <person name="Moriya T."/>
            <person name="Bessho Y."/>
        </authorList>
    </citation>
    <scope>NUCLEOTIDE SEQUENCE [LARGE SCALE GENOMIC DNA]</scope>
    <source>
        <strain evidence="1 2">KV-448</strain>
    </source>
</reference>
<evidence type="ECO:0000313" key="1">
    <source>
        <dbReference type="EMBL" id="BDV31921.1"/>
    </source>
</evidence>
<protein>
    <submittedName>
        <fullName evidence="1">Uncharacterized protein</fullName>
    </submittedName>
</protein>
<sequence>MAIILLIAIGVLVLIMGVSTLVQVARDGYHAAPTRDDLLQRL</sequence>
<gene>
    <name evidence="1" type="ORF">Microterr_25810</name>
</gene>
<dbReference type="RefSeq" id="WP_263797496.1">
    <property type="nucleotide sequence ID" value="NZ_AP027141.1"/>
</dbReference>
<keyword evidence="2" id="KW-1185">Reference proteome</keyword>
<organism evidence="1 2">
    <name type="scientific">Microbacterium terricola</name>
    <dbReference type="NCBI Taxonomy" id="344163"/>
    <lineage>
        <taxon>Bacteria</taxon>
        <taxon>Bacillati</taxon>
        <taxon>Actinomycetota</taxon>
        <taxon>Actinomycetes</taxon>
        <taxon>Micrococcales</taxon>
        <taxon>Microbacteriaceae</taxon>
        <taxon>Microbacterium</taxon>
    </lineage>
</organism>
<dbReference type="EMBL" id="AP027141">
    <property type="protein sequence ID" value="BDV31921.1"/>
    <property type="molecule type" value="Genomic_DNA"/>
</dbReference>
<accession>A0ABM8E2I2</accession>
<dbReference type="Proteomes" id="UP001317779">
    <property type="component" value="Chromosome"/>
</dbReference>
<proteinExistence type="predicted"/>
<evidence type="ECO:0000313" key="2">
    <source>
        <dbReference type="Proteomes" id="UP001317779"/>
    </source>
</evidence>
<name>A0ABM8E2I2_9MICO</name>